<protein>
    <submittedName>
        <fullName evidence="1">Beta-propeller fold lactonase family protein</fullName>
    </submittedName>
</protein>
<dbReference type="InterPro" id="IPR019405">
    <property type="entry name" value="Lactonase_7-beta_prop"/>
</dbReference>
<evidence type="ECO:0000313" key="2">
    <source>
        <dbReference type="Proteomes" id="UP001595846"/>
    </source>
</evidence>
<keyword evidence="2" id="KW-1185">Reference proteome</keyword>
<dbReference type="Gene3D" id="2.130.10.10">
    <property type="entry name" value="YVTN repeat-like/Quinoprotein amine dehydrogenase"/>
    <property type="match status" value="2"/>
</dbReference>
<gene>
    <name evidence="1" type="ORF">ACFOUR_07230</name>
</gene>
<dbReference type="InterPro" id="IPR015943">
    <property type="entry name" value="WD40/YVTN_repeat-like_dom_sf"/>
</dbReference>
<dbReference type="InterPro" id="IPR011964">
    <property type="entry name" value="YVTN_b-propeller_repeat"/>
</dbReference>
<comment type="caution">
    <text evidence="1">The sequence shown here is derived from an EMBL/GenBank/DDBJ whole genome shotgun (WGS) entry which is preliminary data.</text>
</comment>
<dbReference type="RefSeq" id="WP_256530844.1">
    <property type="nucleotide sequence ID" value="NZ_CP101824.1"/>
</dbReference>
<dbReference type="AlphaFoldDB" id="A0ABD5NNB7"/>
<accession>A0ABD5NNB7</accession>
<dbReference type="EMBL" id="JBHSAQ010000002">
    <property type="protein sequence ID" value="MFC3958163.1"/>
    <property type="molecule type" value="Genomic_DNA"/>
</dbReference>
<dbReference type="InterPro" id="IPR051200">
    <property type="entry name" value="Host-pathogen_enzymatic-act"/>
</dbReference>
<reference evidence="1 2" key="1">
    <citation type="journal article" date="2019" name="Int. J. Syst. Evol. Microbiol.">
        <title>The Global Catalogue of Microorganisms (GCM) 10K type strain sequencing project: providing services to taxonomists for standard genome sequencing and annotation.</title>
        <authorList>
            <consortium name="The Broad Institute Genomics Platform"/>
            <consortium name="The Broad Institute Genome Sequencing Center for Infectious Disease"/>
            <person name="Wu L."/>
            <person name="Ma J."/>
        </authorList>
    </citation>
    <scope>NUCLEOTIDE SEQUENCE [LARGE SCALE GENOMIC DNA]</scope>
    <source>
        <strain evidence="1 2">IBRC-M 10256</strain>
    </source>
</reference>
<dbReference type="PANTHER" id="PTHR47197">
    <property type="entry name" value="PROTEIN NIRF"/>
    <property type="match status" value="1"/>
</dbReference>
<dbReference type="NCBIfam" id="TIGR02276">
    <property type="entry name" value="beta_rpt_yvtn"/>
    <property type="match status" value="1"/>
</dbReference>
<dbReference type="InterPro" id="IPR011048">
    <property type="entry name" value="Haem_d1_sf"/>
</dbReference>
<dbReference type="PANTHER" id="PTHR47197:SF3">
    <property type="entry name" value="DIHYDRO-HEME D1 DEHYDROGENASE"/>
    <property type="match status" value="1"/>
</dbReference>
<dbReference type="SUPFAM" id="SSF51004">
    <property type="entry name" value="C-terminal (heme d1) domain of cytochrome cd1-nitrite reductase"/>
    <property type="match status" value="1"/>
</dbReference>
<name>A0ABD5NNB7_9EURY</name>
<sequence length="313" mass="33775">MSAPSTDQLIVLNKDEDTVSFVDAAAGDTIDVVETEFNPHEVAVSPDGSRAYVTCSLGGSVVAIDTADRTVVDRFEHDLFDFPHGLAVRESADELWLASTYSSQLFVFDVDTLALLERIPTHQDKSHMVTFSPDEETAYVANIGSDTVTVVDCDTRRVVADPPVGEGPEGIGVDPDTGEVLVANQDDGTLSVLDPDTYEETSEALLGETPIRVMLSPDGRYAFVPNRESDSVSVIDTEHVRNGERKPWEIARIPVGIWPGGTVFAPDGSRAFVANNKTNDVSVIDVDSFEEVTRYDAGIHPDGIAYLADPDAS</sequence>
<organism evidence="1 2">
    <name type="scientific">Halovivax cerinus</name>
    <dbReference type="NCBI Taxonomy" id="1487865"/>
    <lineage>
        <taxon>Archaea</taxon>
        <taxon>Methanobacteriati</taxon>
        <taxon>Methanobacteriota</taxon>
        <taxon>Stenosarchaea group</taxon>
        <taxon>Halobacteria</taxon>
        <taxon>Halobacteriales</taxon>
        <taxon>Natrialbaceae</taxon>
        <taxon>Halovivax</taxon>
    </lineage>
</organism>
<dbReference type="Pfam" id="PF10282">
    <property type="entry name" value="Lactonase"/>
    <property type="match status" value="2"/>
</dbReference>
<evidence type="ECO:0000313" key="1">
    <source>
        <dbReference type="EMBL" id="MFC3958163.1"/>
    </source>
</evidence>
<proteinExistence type="predicted"/>
<dbReference type="GeneID" id="73903548"/>
<dbReference type="Proteomes" id="UP001595846">
    <property type="component" value="Unassembled WGS sequence"/>
</dbReference>